<evidence type="ECO:0000313" key="2">
    <source>
        <dbReference type="Proteomes" id="UP000292702"/>
    </source>
</evidence>
<proteinExistence type="predicted"/>
<sequence>MASSDKPNREYTSCIEIVSITVNEAYHEDPDIVKDSLGILASVDTLLKAWSGLDLTDGKHFCIVHEWASLEDHQKFMADEALYASLLATVQKYMAGITMMHIQFHKDPRPTFSAPLTEIVACIPRAGVSRSVVSQLVGSLVDVLNESGSDLRSSKREAAFGDCLEDDRTVVAIGWEDFKTSEHVMKTDEVQAMLKRLKHVANLETRSLSLTSFK</sequence>
<dbReference type="STRING" id="92696.A0A4R0R9Z0"/>
<dbReference type="OrthoDB" id="3830579at2759"/>
<dbReference type="AlphaFoldDB" id="A0A4R0R9Z0"/>
<organism evidence="1 2">
    <name type="scientific">Steccherinum ochraceum</name>
    <dbReference type="NCBI Taxonomy" id="92696"/>
    <lineage>
        <taxon>Eukaryota</taxon>
        <taxon>Fungi</taxon>
        <taxon>Dikarya</taxon>
        <taxon>Basidiomycota</taxon>
        <taxon>Agaricomycotina</taxon>
        <taxon>Agaricomycetes</taxon>
        <taxon>Polyporales</taxon>
        <taxon>Steccherinaceae</taxon>
        <taxon>Steccherinum</taxon>
    </lineage>
</organism>
<gene>
    <name evidence="1" type="ORF">EIP91_009273</name>
</gene>
<dbReference type="EMBL" id="RWJN01000524">
    <property type="protein sequence ID" value="TCD60939.1"/>
    <property type="molecule type" value="Genomic_DNA"/>
</dbReference>
<evidence type="ECO:0008006" key="3">
    <source>
        <dbReference type="Google" id="ProtNLM"/>
    </source>
</evidence>
<accession>A0A4R0R9Z0</accession>
<reference evidence="1 2" key="1">
    <citation type="submission" date="2018-11" db="EMBL/GenBank/DDBJ databases">
        <title>Genome assembly of Steccherinum ochraceum LE-BIN_3174, the white-rot fungus of the Steccherinaceae family (The Residual Polyporoid clade, Polyporales, Basidiomycota).</title>
        <authorList>
            <person name="Fedorova T.V."/>
            <person name="Glazunova O.A."/>
            <person name="Landesman E.O."/>
            <person name="Moiseenko K.V."/>
            <person name="Psurtseva N.V."/>
            <person name="Savinova O.S."/>
            <person name="Shakhova N.V."/>
            <person name="Tyazhelova T.V."/>
            <person name="Vasina D.V."/>
        </authorList>
    </citation>
    <scope>NUCLEOTIDE SEQUENCE [LARGE SCALE GENOMIC DNA]</scope>
    <source>
        <strain evidence="1 2">LE-BIN_3174</strain>
    </source>
</reference>
<name>A0A4R0R9Z0_9APHY</name>
<keyword evidence="2" id="KW-1185">Reference proteome</keyword>
<comment type="caution">
    <text evidence="1">The sequence shown here is derived from an EMBL/GenBank/DDBJ whole genome shotgun (WGS) entry which is preliminary data.</text>
</comment>
<dbReference type="Gene3D" id="3.30.70.100">
    <property type="match status" value="1"/>
</dbReference>
<protein>
    <recommendedName>
        <fullName evidence="3">ABM domain-containing protein</fullName>
    </recommendedName>
</protein>
<dbReference type="Proteomes" id="UP000292702">
    <property type="component" value="Unassembled WGS sequence"/>
</dbReference>
<evidence type="ECO:0000313" key="1">
    <source>
        <dbReference type="EMBL" id="TCD60939.1"/>
    </source>
</evidence>